<dbReference type="EMBL" id="CP008874">
    <property type="protein sequence ID" value="AKH97015.1"/>
    <property type="molecule type" value="Genomic_DNA"/>
</dbReference>
<keyword evidence="4 7" id="KW-0418">Kinase</keyword>
<reference evidence="7 10" key="1">
    <citation type="journal article" date="2015" name="ISME J.">
        <title>Elemental sulfur and acetate can support life of a novel strictly anaerobic haloarchaeon.</title>
        <authorList>
            <person name="Sorokin D.Y."/>
            <person name="Kublanov I.V."/>
            <person name="Gavrilov S.N."/>
            <person name="Rojo D."/>
            <person name="Roman P."/>
            <person name="Golyshin P.N."/>
            <person name="Slepak V.Z."/>
            <person name="Smedile F."/>
            <person name="Ferrer M."/>
            <person name="Messina E."/>
            <person name="La Cono V."/>
            <person name="Yakimov M.M."/>
        </authorList>
    </citation>
    <scope>NUCLEOTIDE SEQUENCE [LARGE SCALE GENOMIC DNA]</scope>
    <source>
        <strain evidence="7 10">HSR2</strain>
    </source>
</reference>
<dbReference type="Proteomes" id="UP000060390">
    <property type="component" value="Chromosome"/>
</dbReference>
<comment type="catalytic activity">
    <reaction evidence="1">
        <text>ATP + protein L-histidine = ADP + protein N-phospho-L-histidine.</text>
        <dbReference type="EC" id="2.7.13.3"/>
    </reaction>
</comment>
<name>A0A0F7P9Z8_9EURY</name>
<keyword evidence="10" id="KW-1185">Reference proteome</keyword>
<dbReference type="InterPro" id="IPR005467">
    <property type="entry name" value="His_kinase_dom"/>
</dbReference>
<dbReference type="GeneID" id="41532897"/>
<reference evidence="8 9" key="3">
    <citation type="journal article" date="2016" name="Stand. Genomic Sci.">
        <title>Complete genome sequence of 'Halanaeroarchaeum sulfurireducens' M27-SA2, a sulfur-reducing and acetate-oxidizing haloarchaeon from the deep-sea hypersaline anoxic lake Medee.</title>
        <authorList>
            <person name="Messina E."/>
            <person name="Sorokin D.Y."/>
            <person name="Kublanov I.V."/>
            <person name="Toshchakov S."/>
            <person name="Lopatina A."/>
            <person name="Arcadi E."/>
            <person name="Smedile F."/>
            <person name="La Spada G."/>
            <person name="La Cono V."/>
            <person name="Yakimov M.M."/>
        </authorList>
    </citation>
    <scope>NUCLEOTIDE SEQUENCE [LARGE SCALE GENOMIC DNA]</scope>
    <source>
        <strain evidence="8 9">M27-SA2</strain>
    </source>
</reference>
<evidence type="ECO:0000313" key="9">
    <source>
        <dbReference type="Proteomes" id="UP000060390"/>
    </source>
</evidence>
<dbReference type="InterPro" id="IPR036890">
    <property type="entry name" value="HATPase_C_sf"/>
</dbReference>
<dbReference type="PANTHER" id="PTHR43711:SF1">
    <property type="entry name" value="HISTIDINE KINASE 1"/>
    <property type="match status" value="1"/>
</dbReference>
<evidence type="ECO:0000256" key="1">
    <source>
        <dbReference type="ARBA" id="ARBA00000085"/>
    </source>
</evidence>
<keyword evidence="3" id="KW-0808">Transferase</keyword>
<dbReference type="RefSeq" id="WP_050047826.1">
    <property type="nucleotide sequence ID" value="NZ_CP008874.1"/>
</dbReference>
<dbReference type="SMART" id="SM00387">
    <property type="entry name" value="HATPase_c"/>
    <property type="match status" value="1"/>
</dbReference>
<dbReference type="PRINTS" id="PR00344">
    <property type="entry name" value="BCTRLSENSOR"/>
</dbReference>
<dbReference type="EMBL" id="CP011564">
    <property type="protein sequence ID" value="ALG81416.1"/>
    <property type="molecule type" value="Genomic_DNA"/>
</dbReference>
<evidence type="ECO:0000256" key="4">
    <source>
        <dbReference type="ARBA" id="ARBA00022777"/>
    </source>
</evidence>
<keyword evidence="5" id="KW-0902">Two-component regulatory system</keyword>
<evidence type="ECO:0000313" key="8">
    <source>
        <dbReference type="EMBL" id="ALG81416.1"/>
    </source>
</evidence>
<feature type="domain" description="Histidine kinase" evidence="6">
    <location>
        <begin position="1"/>
        <end position="103"/>
    </location>
</feature>
<dbReference type="OrthoDB" id="8127at2157"/>
<dbReference type="PANTHER" id="PTHR43711">
    <property type="entry name" value="TWO-COMPONENT HISTIDINE KINASE"/>
    <property type="match status" value="1"/>
</dbReference>
<dbReference type="InterPro" id="IPR003594">
    <property type="entry name" value="HATPase_dom"/>
</dbReference>
<evidence type="ECO:0000313" key="7">
    <source>
        <dbReference type="EMBL" id="AKH97015.1"/>
    </source>
</evidence>
<dbReference type="GO" id="GO:0000160">
    <property type="term" value="P:phosphorelay signal transduction system"/>
    <property type="evidence" value="ECO:0007669"/>
    <property type="project" value="UniProtKB-KW"/>
</dbReference>
<dbReference type="EC" id="2.7.13.3" evidence="2"/>
<evidence type="ECO:0000256" key="5">
    <source>
        <dbReference type="ARBA" id="ARBA00023012"/>
    </source>
</evidence>
<dbReference type="Pfam" id="PF02518">
    <property type="entry name" value="HATPase_c"/>
    <property type="match status" value="1"/>
</dbReference>
<dbReference type="KEGG" id="hsu:HLASF_0516"/>
<dbReference type="Proteomes" id="UP000069906">
    <property type="component" value="Chromosome"/>
</dbReference>
<evidence type="ECO:0000256" key="2">
    <source>
        <dbReference type="ARBA" id="ARBA00012438"/>
    </source>
</evidence>
<dbReference type="GO" id="GO:0004673">
    <property type="term" value="F:protein histidine kinase activity"/>
    <property type="evidence" value="ECO:0007669"/>
    <property type="project" value="UniProtKB-EC"/>
</dbReference>
<dbReference type="STRING" id="1604004.HLASA_0513"/>
<evidence type="ECO:0000313" key="10">
    <source>
        <dbReference type="Proteomes" id="UP000069906"/>
    </source>
</evidence>
<dbReference type="AlphaFoldDB" id="A0A0F7P9Z8"/>
<dbReference type="PROSITE" id="PS50109">
    <property type="entry name" value="HIS_KIN"/>
    <property type="match status" value="1"/>
</dbReference>
<organism evidence="7 10">
    <name type="scientific">Halanaeroarchaeum sulfurireducens</name>
    <dbReference type="NCBI Taxonomy" id="1604004"/>
    <lineage>
        <taxon>Archaea</taxon>
        <taxon>Methanobacteriati</taxon>
        <taxon>Methanobacteriota</taxon>
        <taxon>Stenosarchaea group</taxon>
        <taxon>Halobacteria</taxon>
        <taxon>Halobacteriales</taxon>
        <taxon>Halobacteriaceae</taxon>
        <taxon>Halanaeroarchaeum</taxon>
    </lineage>
</organism>
<gene>
    <name evidence="8" type="ORF">HLASA_0513</name>
    <name evidence="7" type="ORF">HLASF_0516</name>
</gene>
<dbReference type="Gene3D" id="3.30.565.10">
    <property type="entry name" value="Histidine kinase-like ATPase, C-terminal domain"/>
    <property type="match status" value="1"/>
</dbReference>
<reference evidence="9" key="2">
    <citation type="submission" date="2015-05" db="EMBL/GenBank/DDBJ databases">
        <title>Complete genome sequence of Halanaeroarchaeum sulfurireducens type strain M27-SA2, a sulfate-reducer haloarchaeon from marine anoxic lake Medee.</title>
        <authorList>
            <person name="Messina E."/>
            <person name="Kublanov I.V."/>
            <person name="Toshchakov S."/>
            <person name="Arcadi E."/>
            <person name="La Spada G."/>
            <person name="La Cono V."/>
            <person name="Yakimov M.M."/>
        </authorList>
    </citation>
    <scope>NUCLEOTIDE SEQUENCE [LARGE SCALE GENOMIC DNA]</scope>
    <source>
        <strain evidence="9">M27-SA2</strain>
    </source>
</reference>
<sequence length="103" mass="11240">MINADPTMLQTLFENLFRNAVGHGGFDVTVRVQPLPDGFLVEDTGSGISMDLREEVMEHGFTTGYSGTGIGLTIVQRIAEDHDWCVSLGVSSEGGARFEFRQC</sequence>
<evidence type="ECO:0000256" key="3">
    <source>
        <dbReference type="ARBA" id="ARBA00022679"/>
    </source>
</evidence>
<dbReference type="HOGENOM" id="CLU_168617_1_0_2"/>
<proteinExistence type="predicted"/>
<dbReference type="InterPro" id="IPR004358">
    <property type="entry name" value="Sig_transdc_His_kin-like_C"/>
</dbReference>
<dbReference type="KEGG" id="hsf:HLASA_0513"/>
<protein>
    <recommendedName>
        <fullName evidence="2">histidine kinase</fullName>
        <ecNumber evidence="2">2.7.13.3</ecNumber>
    </recommendedName>
</protein>
<dbReference type="InterPro" id="IPR050736">
    <property type="entry name" value="Sensor_HK_Regulatory"/>
</dbReference>
<evidence type="ECO:0000259" key="6">
    <source>
        <dbReference type="PROSITE" id="PS50109"/>
    </source>
</evidence>
<accession>A0A0F7P9Z8</accession>
<dbReference type="SUPFAM" id="SSF55874">
    <property type="entry name" value="ATPase domain of HSP90 chaperone/DNA topoisomerase II/histidine kinase"/>
    <property type="match status" value="1"/>
</dbReference>